<protein>
    <recommendedName>
        <fullName evidence="11">Histidinol-phosphate aminotransferase</fullName>
        <ecNumber evidence="11">2.6.1.9</ecNumber>
    </recommendedName>
    <alternativeName>
        <fullName evidence="11">Imidazole acetol-phosphate transaminase</fullName>
    </alternativeName>
</protein>
<evidence type="ECO:0000256" key="12">
    <source>
        <dbReference type="SAM" id="Coils"/>
    </source>
</evidence>
<dbReference type="InterPro" id="IPR005861">
    <property type="entry name" value="HisP_aminotrans"/>
</dbReference>
<evidence type="ECO:0000256" key="5">
    <source>
        <dbReference type="ARBA" id="ARBA00022576"/>
    </source>
</evidence>
<dbReference type="OrthoDB" id="9813612at2"/>
<evidence type="ECO:0000256" key="9">
    <source>
        <dbReference type="ARBA" id="ARBA00023102"/>
    </source>
</evidence>
<sequence>MYLKRLENLKAYKTETTPCKVKLSSNESPFDLSDELKERIKEEIVKINFQRYPDPHAKELKEALSDFISSEEGVEVSPENLVLGNGSDEIIHLLITVIGDLKNPVMYPVPTFPMYQVSSDVVGRPKAEFFLDDNFQLTEESIEEGLKQNPHIAFFASPNNPTGNSFDKNLIMKVIEKGIFTVIDEAYIHFSDKENFLKQALEYENVVVLRTMSKVGLASIRLGYMIGKKEVAAAIDKARLPFNITYPTQVIGKVVLTQGRQELKNQIENVKRERERVINEVSKISAVKVYPSDANFFLMKTPDANKTHQELIKRGVLTRNMSHLPKMENCIRVSIGKKEENDEFIKAMKDIFG</sequence>
<dbReference type="Gene3D" id="3.40.640.10">
    <property type="entry name" value="Type I PLP-dependent aspartate aminotransferase-like (Major domain)"/>
    <property type="match status" value="1"/>
</dbReference>
<dbReference type="PANTHER" id="PTHR42885">
    <property type="entry name" value="HISTIDINOL-PHOSPHATE AMINOTRANSFERASE-RELATED"/>
    <property type="match status" value="1"/>
</dbReference>
<reference evidence="14 15" key="1">
    <citation type="journal article" date="2009" name="J. Bacteriol.">
        <title>Complete and draft genome sequences of six members of the Aquificales.</title>
        <authorList>
            <person name="Reysenbach A.L."/>
            <person name="Hamamura N."/>
            <person name="Podar M."/>
            <person name="Griffiths E."/>
            <person name="Ferreira S."/>
            <person name="Hochstein R."/>
            <person name="Heidelberg J."/>
            <person name="Johnson J."/>
            <person name="Mead D."/>
            <person name="Pohorille A."/>
            <person name="Sarmiento M."/>
            <person name="Schweighofer K."/>
            <person name="Seshadri R."/>
            <person name="Voytek M.A."/>
        </authorList>
    </citation>
    <scope>NUCLEOTIDE SEQUENCE [LARGE SCALE GENOMIC DNA]</scope>
    <source>
        <strain evidence="15">Az-Fu1 / DSM 15241 / OCM 825</strain>
    </source>
</reference>
<dbReference type="EMBL" id="CP001229">
    <property type="protein sequence ID" value="ACN98853.1"/>
    <property type="molecule type" value="Genomic_DNA"/>
</dbReference>
<dbReference type="InterPro" id="IPR015421">
    <property type="entry name" value="PyrdxlP-dep_Trfase_major"/>
</dbReference>
<dbReference type="GO" id="GO:0004400">
    <property type="term" value="F:histidinol-phosphate transaminase activity"/>
    <property type="evidence" value="ECO:0007669"/>
    <property type="project" value="UniProtKB-UniRule"/>
</dbReference>
<comment type="cofactor">
    <cofactor evidence="1 11">
        <name>pyridoxal 5'-phosphate</name>
        <dbReference type="ChEBI" id="CHEBI:597326"/>
    </cofactor>
</comment>
<keyword evidence="5 11" id="KW-0032">Aminotransferase</keyword>
<dbReference type="EC" id="2.6.1.9" evidence="11"/>
<evidence type="ECO:0000256" key="11">
    <source>
        <dbReference type="HAMAP-Rule" id="MF_01023"/>
    </source>
</evidence>
<feature type="modified residue" description="N6-(pyridoxal phosphate)lysine" evidence="11">
    <location>
        <position position="214"/>
    </location>
</feature>
<feature type="coiled-coil region" evidence="12">
    <location>
        <begin position="253"/>
        <end position="287"/>
    </location>
</feature>
<dbReference type="NCBIfam" id="TIGR01141">
    <property type="entry name" value="hisC"/>
    <property type="match status" value="1"/>
</dbReference>
<dbReference type="SUPFAM" id="SSF53383">
    <property type="entry name" value="PLP-dependent transferases"/>
    <property type="match status" value="1"/>
</dbReference>
<keyword evidence="6 11" id="KW-0028">Amino-acid biosynthesis</keyword>
<evidence type="ECO:0000256" key="2">
    <source>
        <dbReference type="ARBA" id="ARBA00005011"/>
    </source>
</evidence>
<evidence type="ECO:0000313" key="15">
    <source>
        <dbReference type="Proteomes" id="UP000001369"/>
    </source>
</evidence>
<feature type="domain" description="Aminotransferase class I/classII large" evidence="13">
    <location>
        <begin position="20"/>
        <end position="347"/>
    </location>
</feature>
<evidence type="ECO:0000256" key="7">
    <source>
        <dbReference type="ARBA" id="ARBA00022679"/>
    </source>
</evidence>
<dbReference type="InterPro" id="IPR015424">
    <property type="entry name" value="PyrdxlP-dep_Trfase"/>
</dbReference>
<dbReference type="GO" id="GO:0030170">
    <property type="term" value="F:pyridoxal phosphate binding"/>
    <property type="evidence" value="ECO:0007669"/>
    <property type="project" value="InterPro"/>
</dbReference>
<evidence type="ECO:0000256" key="1">
    <source>
        <dbReference type="ARBA" id="ARBA00001933"/>
    </source>
</evidence>
<dbReference type="UniPathway" id="UPA00031">
    <property type="reaction ID" value="UER00012"/>
</dbReference>
<evidence type="ECO:0000259" key="13">
    <source>
        <dbReference type="Pfam" id="PF00155"/>
    </source>
</evidence>
<dbReference type="Pfam" id="PF00155">
    <property type="entry name" value="Aminotran_1_2"/>
    <property type="match status" value="1"/>
</dbReference>
<dbReference type="Gene3D" id="3.90.1150.10">
    <property type="entry name" value="Aspartate Aminotransferase, domain 1"/>
    <property type="match status" value="1"/>
</dbReference>
<comment type="subunit">
    <text evidence="4 11">Homodimer.</text>
</comment>
<dbReference type="CDD" id="cd00609">
    <property type="entry name" value="AAT_like"/>
    <property type="match status" value="1"/>
</dbReference>
<dbReference type="GO" id="GO:0000105">
    <property type="term" value="P:L-histidine biosynthetic process"/>
    <property type="evidence" value="ECO:0007669"/>
    <property type="project" value="UniProtKB-UniRule"/>
</dbReference>
<dbReference type="eggNOG" id="COG0079">
    <property type="taxonomic scope" value="Bacteria"/>
</dbReference>
<dbReference type="AlphaFoldDB" id="C1DVG3"/>
<comment type="pathway">
    <text evidence="2 11">Amino-acid biosynthesis; L-histidine biosynthesis; L-histidine from 5-phospho-alpha-D-ribose 1-diphosphate: step 7/9.</text>
</comment>
<evidence type="ECO:0000256" key="3">
    <source>
        <dbReference type="ARBA" id="ARBA00007970"/>
    </source>
</evidence>
<keyword evidence="8 11" id="KW-0663">Pyridoxal phosphate</keyword>
<dbReference type="InterPro" id="IPR004839">
    <property type="entry name" value="Aminotransferase_I/II_large"/>
</dbReference>
<evidence type="ECO:0000256" key="6">
    <source>
        <dbReference type="ARBA" id="ARBA00022605"/>
    </source>
</evidence>
<evidence type="ECO:0000313" key="14">
    <source>
        <dbReference type="EMBL" id="ACN98853.1"/>
    </source>
</evidence>
<keyword evidence="15" id="KW-1185">Reference proteome</keyword>
<dbReference type="STRING" id="204536.SULAZ_1128"/>
<accession>C1DVG3</accession>
<dbReference type="HAMAP" id="MF_01023">
    <property type="entry name" value="HisC_aminotrans_2"/>
    <property type="match status" value="1"/>
</dbReference>
<evidence type="ECO:0000256" key="10">
    <source>
        <dbReference type="ARBA" id="ARBA00047481"/>
    </source>
</evidence>
<keyword evidence="9 11" id="KW-0368">Histidine biosynthesis</keyword>
<evidence type="ECO:0000256" key="8">
    <source>
        <dbReference type="ARBA" id="ARBA00022898"/>
    </source>
</evidence>
<keyword evidence="12" id="KW-0175">Coiled coil</keyword>
<dbReference type="RefSeq" id="WP_012674173.1">
    <property type="nucleotide sequence ID" value="NC_012438.1"/>
</dbReference>
<dbReference type="PANTHER" id="PTHR42885:SF2">
    <property type="entry name" value="HISTIDINOL-PHOSPHATE AMINOTRANSFERASE"/>
    <property type="match status" value="1"/>
</dbReference>
<gene>
    <name evidence="11 14" type="primary">hisC</name>
    <name evidence="14" type="ordered locus">SULAZ_1128</name>
</gene>
<dbReference type="KEGG" id="saf:SULAZ_1128"/>
<evidence type="ECO:0000256" key="4">
    <source>
        <dbReference type="ARBA" id="ARBA00011738"/>
    </source>
</evidence>
<name>C1DVG3_SULAA</name>
<dbReference type="HOGENOM" id="CLU_017584_3_1_0"/>
<comment type="similarity">
    <text evidence="3 11">Belongs to the class-II pyridoxal-phosphate-dependent aminotransferase family. Histidinol-phosphate aminotransferase subfamily.</text>
</comment>
<dbReference type="Proteomes" id="UP000001369">
    <property type="component" value="Chromosome"/>
</dbReference>
<comment type="catalytic activity">
    <reaction evidence="10 11">
        <text>L-histidinol phosphate + 2-oxoglutarate = 3-(imidazol-4-yl)-2-oxopropyl phosphate + L-glutamate</text>
        <dbReference type="Rhea" id="RHEA:23744"/>
        <dbReference type="ChEBI" id="CHEBI:16810"/>
        <dbReference type="ChEBI" id="CHEBI:29985"/>
        <dbReference type="ChEBI" id="CHEBI:57766"/>
        <dbReference type="ChEBI" id="CHEBI:57980"/>
        <dbReference type="EC" id="2.6.1.9"/>
    </reaction>
</comment>
<organism evidence="14 15">
    <name type="scientific">Sulfurihydrogenibium azorense (strain DSM 15241 / OCM 825 / Az-Fu1)</name>
    <dbReference type="NCBI Taxonomy" id="204536"/>
    <lineage>
        <taxon>Bacteria</taxon>
        <taxon>Pseudomonadati</taxon>
        <taxon>Aquificota</taxon>
        <taxon>Aquificia</taxon>
        <taxon>Aquificales</taxon>
        <taxon>Hydrogenothermaceae</taxon>
        <taxon>Sulfurihydrogenibium</taxon>
    </lineage>
</organism>
<keyword evidence="7 11" id="KW-0808">Transferase</keyword>
<proteinExistence type="inferred from homology"/>
<dbReference type="InterPro" id="IPR015422">
    <property type="entry name" value="PyrdxlP-dep_Trfase_small"/>
</dbReference>